<comment type="similarity">
    <text evidence="7">Belongs to the eukaryotic NMN adenylyltransferase family.</text>
</comment>
<protein>
    <recommendedName>
        <fullName evidence="7">Nicotinamide-nucleotide adenylyltransferase</fullName>
        <ecNumber evidence="7">2.7.7.1</ecNumber>
        <ecNumber evidence="7">2.7.7.18</ecNumber>
    </recommendedName>
</protein>
<keyword evidence="1 7" id="KW-0662">Pyridine nucleotide biosynthesis</keyword>
<sequence>MSVKNSQKVVALLGGTFDPPTIGHFMLAFECINLNLANQVWLIPTGKRTDKQVQTSPGDRLKMTQLFLNDLKKIYPSIKDKILINPIEVENEVTIKTYFLLQKLKQQYPDILFKWIIGSDLANNLDKWVEGQKLKESQDFIIIQRPNYKLKQESLPNKFEYIQDIFQTNISSTQVRQRIQQNLNEEFGIQGVLSQSVIDYIQNNQLYEQLQQDIIKQSNL</sequence>
<evidence type="ECO:0000256" key="7">
    <source>
        <dbReference type="RuleBase" id="RU362021"/>
    </source>
</evidence>
<keyword evidence="10" id="KW-1185">Reference proteome</keyword>
<dbReference type="GO" id="GO:0009435">
    <property type="term" value="P:NAD+ biosynthetic process"/>
    <property type="evidence" value="ECO:0007669"/>
    <property type="project" value="UniProtKB-UniPathway"/>
</dbReference>
<keyword evidence="4 7" id="KW-0547">Nucleotide-binding</keyword>
<keyword evidence="2 7" id="KW-0808">Transferase</keyword>
<dbReference type="PANTHER" id="PTHR39321">
    <property type="entry name" value="NICOTINATE-NUCLEOTIDE ADENYLYLTRANSFERASE-RELATED"/>
    <property type="match status" value="1"/>
</dbReference>
<dbReference type="NCBIfam" id="TIGR00482">
    <property type="entry name" value="nicotinate (nicotinamide) nucleotide adenylyltransferase"/>
    <property type="match status" value="1"/>
</dbReference>
<evidence type="ECO:0000313" key="10">
    <source>
        <dbReference type="Proteomes" id="UP000054937"/>
    </source>
</evidence>
<comment type="caution">
    <text evidence="9">The sequence shown here is derived from an EMBL/GenBank/DDBJ whole genome shotgun (WGS) entry which is preliminary data.</text>
</comment>
<dbReference type="Gene3D" id="3.40.50.620">
    <property type="entry name" value="HUPs"/>
    <property type="match status" value="1"/>
</dbReference>
<dbReference type="EC" id="2.7.7.18" evidence="7"/>
<dbReference type="PANTHER" id="PTHR39321:SF3">
    <property type="entry name" value="PHOSPHOPANTETHEINE ADENYLYLTRANSFERASE"/>
    <property type="match status" value="1"/>
</dbReference>
<feature type="domain" description="Cytidyltransferase-like" evidence="8">
    <location>
        <begin position="12"/>
        <end position="178"/>
    </location>
</feature>
<dbReference type="OMA" id="IDEIWVV"/>
<dbReference type="GO" id="GO:0005524">
    <property type="term" value="F:ATP binding"/>
    <property type="evidence" value="ECO:0007669"/>
    <property type="project" value="UniProtKB-KW"/>
</dbReference>
<evidence type="ECO:0000256" key="2">
    <source>
        <dbReference type="ARBA" id="ARBA00022679"/>
    </source>
</evidence>
<dbReference type="EC" id="2.7.7.1" evidence="7"/>
<dbReference type="OrthoDB" id="422187at2759"/>
<keyword evidence="6 7" id="KW-0520">NAD</keyword>
<comment type="pathway">
    <text evidence="7">Cofactor biosynthesis; NAD(+) biosynthesis; NAD(+) from nicotinamide D-ribonucleotide: step 1/1.</text>
</comment>
<dbReference type="GO" id="GO:0004515">
    <property type="term" value="F:nicotinate-nucleotide adenylyltransferase activity"/>
    <property type="evidence" value="ECO:0007669"/>
    <property type="project" value="UniProtKB-EC"/>
</dbReference>
<keyword evidence="3 7" id="KW-0548">Nucleotidyltransferase</keyword>
<evidence type="ECO:0000256" key="3">
    <source>
        <dbReference type="ARBA" id="ARBA00022695"/>
    </source>
</evidence>
<keyword evidence="5 7" id="KW-0067">ATP-binding</keyword>
<dbReference type="Pfam" id="PF01467">
    <property type="entry name" value="CTP_transf_like"/>
    <property type="match status" value="1"/>
</dbReference>
<name>A0A0V0QR13_PSEPJ</name>
<evidence type="ECO:0000313" key="9">
    <source>
        <dbReference type="EMBL" id="KRX04605.1"/>
    </source>
</evidence>
<evidence type="ECO:0000256" key="6">
    <source>
        <dbReference type="ARBA" id="ARBA00023027"/>
    </source>
</evidence>
<dbReference type="Proteomes" id="UP000054937">
    <property type="component" value="Unassembled WGS sequence"/>
</dbReference>
<dbReference type="InterPro" id="IPR004821">
    <property type="entry name" value="Cyt_trans-like"/>
</dbReference>
<dbReference type="InterPro" id="IPR005248">
    <property type="entry name" value="NadD/NMNAT"/>
</dbReference>
<comment type="catalytic activity">
    <reaction evidence="7">
        <text>nicotinate beta-D-ribonucleotide + ATP + H(+) = deamido-NAD(+) + diphosphate</text>
        <dbReference type="Rhea" id="RHEA:22860"/>
        <dbReference type="ChEBI" id="CHEBI:15378"/>
        <dbReference type="ChEBI" id="CHEBI:30616"/>
        <dbReference type="ChEBI" id="CHEBI:33019"/>
        <dbReference type="ChEBI" id="CHEBI:57502"/>
        <dbReference type="ChEBI" id="CHEBI:58437"/>
        <dbReference type="EC" id="2.7.7.18"/>
    </reaction>
</comment>
<dbReference type="InParanoid" id="A0A0V0QR13"/>
<dbReference type="EMBL" id="LDAU01000114">
    <property type="protein sequence ID" value="KRX04605.1"/>
    <property type="molecule type" value="Genomic_DNA"/>
</dbReference>
<evidence type="ECO:0000259" key="8">
    <source>
        <dbReference type="Pfam" id="PF01467"/>
    </source>
</evidence>
<proteinExistence type="inferred from homology"/>
<comment type="catalytic activity">
    <reaction evidence="7">
        <text>beta-nicotinamide D-ribonucleotide + ATP + H(+) = diphosphate + NAD(+)</text>
        <dbReference type="Rhea" id="RHEA:21360"/>
        <dbReference type="ChEBI" id="CHEBI:14649"/>
        <dbReference type="ChEBI" id="CHEBI:15378"/>
        <dbReference type="ChEBI" id="CHEBI:30616"/>
        <dbReference type="ChEBI" id="CHEBI:33019"/>
        <dbReference type="ChEBI" id="CHEBI:57540"/>
        <dbReference type="EC" id="2.7.7.1"/>
    </reaction>
</comment>
<evidence type="ECO:0000256" key="4">
    <source>
        <dbReference type="ARBA" id="ARBA00022741"/>
    </source>
</evidence>
<dbReference type="UniPathway" id="UPA00253">
    <property type="reaction ID" value="UER00600"/>
</dbReference>
<accession>A0A0V0QR13</accession>
<dbReference type="AlphaFoldDB" id="A0A0V0QR13"/>
<dbReference type="HAMAP" id="MF_00244">
    <property type="entry name" value="NaMN_adenylyltr"/>
    <property type="match status" value="1"/>
</dbReference>
<gene>
    <name evidence="9" type="ORF">PPERSA_04420</name>
</gene>
<dbReference type="SUPFAM" id="SSF52374">
    <property type="entry name" value="Nucleotidylyl transferase"/>
    <property type="match status" value="1"/>
</dbReference>
<dbReference type="InterPro" id="IPR014729">
    <property type="entry name" value="Rossmann-like_a/b/a_fold"/>
</dbReference>
<dbReference type="CDD" id="cd02165">
    <property type="entry name" value="NMNAT"/>
    <property type="match status" value="1"/>
</dbReference>
<reference evidence="9 10" key="1">
    <citation type="journal article" date="2015" name="Sci. Rep.">
        <title>Genome of the facultative scuticociliatosis pathogen Pseudocohnilembus persalinus provides insight into its virulence through horizontal gene transfer.</title>
        <authorList>
            <person name="Xiong J."/>
            <person name="Wang G."/>
            <person name="Cheng J."/>
            <person name="Tian M."/>
            <person name="Pan X."/>
            <person name="Warren A."/>
            <person name="Jiang C."/>
            <person name="Yuan D."/>
            <person name="Miao W."/>
        </authorList>
    </citation>
    <scope>NUCLEOTIDE SEQUENCE [LARGE SCALE GENOMIC DNA]</scope>
    <source>
        <strain evidence="9">36N120E</strain>
    </source>
</reference>
<organism evidence="9 10">
    <name type="scientific">Pseudocohnilembus persalinus</name>
    <name type="common">Ciliate</name>
    <dbReference type="NCBI Taxonomy" id="266149"/>
    <lineage>
        <taxon>Eukaryota</taxon>
        <taxon>Sar</taxon>
        <taxon>Alveolata</taxon>
        <taxon>Ciliophora</taxon>
        <taxon>Intramacronucleata</taxon>
        <taxon>Oligohymenophorea</taxon>
        <taxon>Scuticociliatia</taxon>
        <taxon>Philasterida</taxon>
        <taxon>Pseudocohnilembidae</taxon>
        <taxon>Pseudocohnilembus</taxon>
    </lineage>
</organism>
<evidence type="ECO:0000256" key="1">
    <source>
        <dbReference type="ARBA" id="ARBA00022642"/>
    </source>
</evidence>
<evidence type="ECO:0000256" key="5">
    <source>
        <dbReference type="ARBA" id="ARBA00022840"/>
    </source>
</evidence>
<dbReference type="GO" id="GO:0000309">
    <property type="term" value="F:nicotinamide-nucleotide adenylyltransferase activity"/>
    <property type="evidence" value="ECO:0007669"/>
    <property type="project" value="UniProtKB-EC"/>
</dbReference>